<dbReference type="Proteomes" id="UP000439752">
    <property type="component" value="Unassembled WGS sequence"/>
</dbReference>
<dbReference type="CDD" id="cd06580">
    <property type="entry name" value="TM_PBP1_transp_TpRbsC_like"/>
    <property type="match status" value="1"/>
</dbReference>
<sequence>MKLERFYGILIPILSIILGMVVGAIVMVIGGYDPIAGFDQLFYGIFGEPYSIGETLRAAAPLIFAGLAVAFAFRTGLFNIGVEGQVLVGWMVAVWIGISFDLPTAIHLPLALIGAGLAGALWAAVPGILKARFHVHEVITSIMMNYIALYVTNDILRHVIGIKNERTDSVKETASLASPFLQELTDFSRLHNGIFIAVVAALVFWFILWKTTLGYELRAVGFNKSAAEYAGMGVNKNIILSFVISGVFAGFAGAMEGLGTFQNMTLNASFTGVGFDGIAVALLGANNPIGVVLAALLFAGLNIGGLSMQQIGIPPELIKIIIAFIIIFVASGYAIRLVIEKLTVKRAEGKKVKGADK</sequence>
<protein>
    <submittedName>
        <fullName evidence="7">Permease of ABC guanosine transporter</fullName>
    </submittedName>
</protein>
<keyword evidence="4 6" id="KW-1133">Transmembrane helix</keyword>
<feature type="transmembrane region" description="Helical" evidence="6">
    <location>
        <begin position="238"/>
        <end position="258"/>
    </location>
</feature>
<feature type="transmembrane region" description="Helical" evidence="6">
    <location>
        <begin position="106"/>
        <end position="125"/>
    </location>
</feature>
<dbReference type="RefSeq" id="WP_029330704.1">
    <property type="nucleotide sequence ID" value="NZ_LR732308.1"/>
</dbReference>
<dbReference type="InterPro" id="IPR001851">
    <property type="entry name" value="ABC_transp_permease"/>
</dbReference>
<feature type="transmembrane region" description="Helical" evidence="6">
    <location>
        <begin position="265"/>
        <end position="283"/>
    </location>
</feature>
<keyword evidence="8" id="KW-1185">Reference proteome</keyword>
<feature type="transmembrane region" description="Helical" evidence="6">
    <location>
        <begin position="7"/>
        <end position="32"/>
    </location>
</feature>
<evidence type="ECO:0000256" key="1">
    <source>
        <dbReference type="ARBA" id="ARBA00004651"/>
    </source>
</evidence>
<evidence type="ECO:0000256" key="6">
    <source>
        <dbReference type="SAM" id="Phobius"/>
    </source>
</evidence>
<dbReference type="AlphaFoldDB" id="A0A653ICX7"/>
<name>A0A653ICX7_9BACL</name>
<gene>
    <name evidence="7" type="primary">nupP</name>
    <name evidence="7" type="ORF">EXIGUO9Y_30161</name>
</gene>
<accession>A0A653ICX7</accession>
<feature type="transmembrane region" description="Helical" evidence="6">
    <location>
        <begin position="190"/>
        <end position="208"/>
    </location>
</feature>
<dbReference type="PANTHER" id="PTHR47089">
    <property type="entry name" value="ABC TRANSPORTER, PERMEASE PROTEIN"/>
    <property type="match status" value="1"/>
</dbReference>
<dbReference type="Pfam" id="PF02653">
    <property type="entry name" value="BPD_transp_2"/>
    <property type="match status" value="1"/>
</dbReference>
<keyword evidence="2" id="KW-1003">Cell membrane</keyword>
<keyword evidence="3 6" id="KW-0812">Transmembrane</keyword>
<comment type="subcellular location">
    <subcellularLocation>
        <location evidence="1">Cell membrane</location>
        <topology evidence="1">Multi-pass membrane protein</topology>
    </subcellularLocation>
</comment>
<feature type="transmembrane region" description="Helical" evidence="6">
    <location>
        <begin position="80"/>
        <end position="100"/>
    </location>
</feature>
<dbReference type="EMBL" id="CABWKQ010000023">
    <property type="protein sequence ID" value="VWX36950.1"/>
    <property type="molecule type" value="Genomic_DNA"/>
</dbReference>
<dbReference type="GO" id="GO:0022857">
    <property type="term" value="F:transmembrane transporter activity"/>
    <property type="evidence" value="ECO:0007669"/>
    <property type="project" value="InterPro"/>
</dbReference>
<evidence type="ECO:0000313" key="7">
    <source>
        <dbReference type="EMBL" id="VWX36950.1"/>
    </source>
</evidence>
<dbReference type="GO" id="GO:0005886">
    <property type="term" value="C:plasma membrane"/>
    <property type="evidence" value="ECO:0007669"/>
    <property type="project" value="UniProtKB-SubCell"/>
</dbReference>
<dbReference type="PANTHER" id="PTHR47089:SF1">
    <property type="entry name" value="GUANOSINE ABC TRANSPORTER PERMEASE PROTEIN NUPP"/>
    <property type="match status" value="1"/>
</dbReference>
<feature type="transmembrane region" description="Helical" evidence="6">
    <location>
        <begin position="52"/>
        <end position="73"/>
    </location>
</feature>
<evidence type="ECO:0000256" key="5">
    <source>
        <dbReference type="ARBA" id="ARBA00023136"/>
    </source>
</evidence>
<feature type="transmembrane region" description="Helical" evidence="6">
    <location>
        <begin position="320"/>
        <end position="339"/>
    </location>
</feature>
<organism evidence="7 8">
    <name type="scientific">Exiguobacterium oxidotolerans</name>
    <dbReference type="NCBI Taxonomy" id="223958"/>
    <lineage>
        <taxon>Bacteria</taxon>
        <taxon>Bacillati</taxon>
        <taxon>Bacillota</taxon>
        <taxon>Bacilli</taxon>
        <taxon>Bacillales</taxon>
        <taxon>Bacillales Family XII. Incertae Sedis</taxon>
        <taxon>Exiguobacterium</taxon>
    </lineage>
</organism>
<reference evidence="7 8" key="1">
    <citation type="submission" date="2019-10" db="EMBL/GenBank/DDBJ databases">
        <authorList>
            <person name="Karimi E."/>
        </authorList>
    </citation>
    <scope>NUCLEOTIDE SEQUENCE [LARGE SCALE GENOMIC DNA]</scope>
    <source>
        <strain evidence="7">Exiguobacterium sp. 9Y</strain>
    </source>
</reference>
<evidence type="ECO:0000313" key="8">
    <source>
        <dbReference type="Proteomes" id="UP000439752"/>
    </source>
</evidence>
<evidence type="ECO:0000256" key="2">
    <source>
        <dbReference type="ARBA" id="ARBA00022475"/>
    </source>
</evidence>
<proteinExistence type="predicted"/>
<evidence type="ECO:0000256" key="4">
    <source>
        <dbReference type="ARBA" id="ARBA00022989"/>
    </source>
</evidence>
<evidence type="ECO:0000256" key="3">
    <source>
        <dbReference type="ARBA" id="ARBA00022692"/>
    </source>
</evidence>
<keyword evidence="5 6" id="KW-0472">Membrane</keyword>
<feature type="transmembrane region" description="Helical" evidence="6">
    <location>
        <begin position="289"/>
        <end position="308"/>
    </location>
</feature>